<organism evidence="6 7">
    <name type="scientific">Thauera propionica</name>
    <dbReference type="NCBI Taxonomy" id="2019431"/>
    <lineage>
        <taxon>Bacteria</taxon>
        <taxon>Pseudomonadati</taxon>
        <taxon>Pseudomonadota</taxon>
        <taxon>Betaproteobacteria</taxon>
        <taxon>Rhodocyclales</taxon>
        <taxon>Zoogloeaceae</taxon>
        <taxon>Thauera</taxon>
    </lineage>
</organism>
<protein>
    <recommendedName>
        <fullName evidence="3 5">Coenzyme PQQ synthesis protein A</fullName>
    </recommendedName>
    <alternativeName>
        <fullName evidence="5">Pyrroloquinoline quinone biosynthesis protein A</fullName>
    </alternativeName>
</protein>
<proteinExistence type="inferred from homology"/>
<dbReference type="EMBL" id="NOIH01000007">
    <property type="protein sequence ID" value="OYD54739.1"/>
    <property type="molecule type" value="Genomic_DNA"/>
</dbReference>
<reference evidence="6 7" key="1">
    <citation type="submission" date="2017-07" db="EMBL/GenBank/DDBJ databases">
        <title>Thauera sp. KNDSS-Mac4 genome sequence and assembly.</title>
        <authorList>
            <person name="Mayilraj S."/>
        </authorList>
    </citation>
    <scope>NUCLEOTIDE SEQUENCE [LARGE SCALE GENOMIC DNA]</scope>
    <source>
        <strain evidence="6 7">KNDSS-Mac4</strain>
    </source>
</reference>
<evidence type="ECO:0000313" key="7">
    <source>
        <dbReference type="Proteomes" id="UP000215181"/>
    </source>
</evidence>
<dbReference type="HAMAP" id="MF_00656">
    <property type="entry name" value="PQQ_syn_PqqA"/>
    <property type="match status" value="1"/>
</dbReference>
<accession>A0A235F0C3</accession>
<dbReference type="UniPathway" id="UPA00539"/>
<evidence type="ECO:0000256" key="3">
    <source>
        <dbReference type="ARBA" id="ARBA00015086"/>
    </source>
</evidence>
<keyword evidence="4 5" id="KW-0884">PQQ biosynthesis</keyword>
<keyword evidence="7" id="KW-1185">Reference proteome</keyword>
<comment type="function">
    <text evidence="5">Required for coenzyme pyrroloquinoline quinone (PQQ) biosynthesis. PQQ is probably formed by cross-linking a specific glutamate to a specific tyrosine residue and excising these residues from the peptide.</text>
</comment>
<dbReference type="Proteomes" id="UP000215181">
    <property type="component" value="Unassembled WGS sequence"/>
</dbReference>
<comment type="caution">
    <text evidence="6">The sequence shown here is derived from an EMBL/GenBank/DDBJ whole genome shotgun (WGS) entry which is preliminary data.</text>
</comment>
<dbReference type="NCBIfam" id="TIGR02107">
    <property type="entry name" value="PQQ_syn_pqqA"/>
    <property type="match status" value="1"/>
</dbReference>
<dbReference type="AlphaFoldDB" id="A0A235F0C3"/>
<comment type="pathway">
    <text evidence="1 5">Cofactor biosynthesis; pyrroloquinoline quinone biosynthesis.</text>
</comment>
<feature type="cross-link" description="Pyrroloquinoline quinone (Glu-Tyr)" evidence="5">
    <location>
        <begin position="131"/>
        <end position="135"/>
    </location>
</feature>
<gene>
    <name evidence="5 6" type="primary">pqqA</name>
    <name evidence="6" type="ORF">CGK74_07205</name>
</gene>
<evidence type="ECO:0000256" key="5">
    <source>
        <dbReference type="HAMAP-Rule" id="MF_00656"/>
    </source>
</evidence>
<sequence>MPVAHREHAGVERLERRKQDSLRLDARKGGLANWGGNGIASAACVVVSPWGARLLAHVSILGARQVSQGVESASHENHEARFHVLTMPHTGNSPMMHRVALPDRATKTNTDRRHIMKWETPAACDFRFGFEITMYIANR</sequence>
<comment type="similarity">
    <text evidence="2 5">Belongs to the PqqA family.</text>
</comment>
<dbReference type="GO" id="GO:0018189">
    <property type="term" value="P:pyrroloquinoline quinone biosynthetic process"/>
    <property type="evidence" value="ECO:0007669"/>
    <property type="project" value="UniProtKB-UniRule"/>
</dbReference>
<evidence type="ECO:0000256" key="4">
    <source>
        <dbReference type="ARBA" id="ARBA00022905"/>
    </source>
</evidence>
<dbReference type="Pfam" id="PF08042">
    <property type="entry name" value="PqqA"/>
    <property type="match status" value="1"/>
</dbReference>
<evidence type="ECO:0000256" key="1">
    <source>
        <dbReference type="ARBA" id="ARBA00004886"/>
    </source>
</evidence>
<evidence type="ECO:0000256" key="2">
    <source>
        <dbReference type="ARBA" id="ARBA00009325"/>
    </source>
</evidence>
<dbReference type="InterPro" id="IPR011725">
    <property type="entry name" value="PQQ_synth_PqqA"/>
</dbReference>
<evidence type="ECO:0000313" key="6">
    <source>
        <dbReference type="EMBL" id="OYD54739.1"/>
    </source>
</evidence>
<name>A0A235F0C3_9RHOO</name>